<dbReference type="InterPro" id="IPR036426">
    <property type="entry name" value="Bulb-type_lectin_dom_sf"/>
</dbReference>
<dbReference type="Gene3D" id="1.10.510.10">
    <property type="entry name" value="Transferase(Phosphotransferase) domain 1"/>
    <property type="match status" value="1"/>
</dbReference>
<dbReference type="EMBL" id="JAGKQM010000013">
    <property type="protein sequence ID" value="KAH0889526.1"/>
    <property type="molecule type" value="Genomic_DNA"/>
</dbReference>
<dbReference type="Gene3D" id="1.50.40.10">
    <property type="entry name" value="Mitochondrial carrier domain"/>
    <property type="match status" value="1"/>
</dbReference>
<keyword evidence="9" id="KW-1015">Disulfide bond</keyword>
<comment type="caution">
    <text evidence="16">The sequence shown here is derived from an EMBL/GenBank/DDBJ whole genome shotgun (WGS) entry which is preliminary data.</text>
</comment>
<keyword evidence="6" id="KW-0677">Repeat</keyword>
<dbReference type="InterPro" id="IPR023395">
    <property type="entry name" value="MCP_dom_sf"/>
</dbReference>
<dbReference type="PROSITE" id="PS00018">
    <property type="entry name" value="EF_HAND_1"/>
    <property type="match status" value="1"/>
</dbReference>
<accession>A0ABQ8AAG5</accession>
<evidence type="ECO:0000256" key="11">
    <source>
        <dbReference type="PROSITE-ProRule" id="PRU00282"/>
    </source>
</evidence>
<dbReference type="InterPro" id="IPR011009">
    <property type="entry name" value="Kinase-like_dom_sf"/>
</dbReference>
<evidence type="ECO:0000259" key="13">
    <source>
        <dbReference type="PROSITE" id="PS50222"/>
    </source>
</evidence>
<comment type="subcellular location">
    <subcellularLocation>
        <location evidence="1">Mitochondrion inner membrane</location>
        <topology evidence="1">Multi-pass membrane protein</topology>
    </subcellularLocation>
</comment>
<organism evidence="16 17">
    <name type="scientific">Brassica napus</name>
    <name type="common">Rape</name>
    <dbReference type="NCBI Taxonomy" id="3708"/>
    <lineage>
        <taxon>Eukaryota</taxon>
        <taxon>Viridiplantae</taxon>
        <taxon>Streptophyta</taxon>
        <taxon>Embryophyta</taxon>
        <taxon>Tracheophyta</taxon>
        <taxon>Spermatophyta</taxon>
        <taxon>Magnoliopsida</taxon>
        <taxon>eudicotyledons</taxon>
        <taxon>Gunneridae</taxon>
        <taxon>Pentapetalae</taxon>
        <taxon>rosids</taxon>
        <taxon>malvids</taxon>
        <taxon>Brassicales</taxon>
        <taxon>Brassicaceae</taxon>
        <taxon>Brassiceae</taxon>
        <taxon>Brassica</taxon>
    </lineage>
</organism>
<evidence type="ECO:0000259" key="14">
    <source>
        <dbReference type="PROSITE" id="PS50927"/>
    </source>
</evidence>
<dbReference type="InterPro" id="IPR002067">
    <property type="entry name" value="MCP"/>
</dbReference>
<feature type="domain" description="Bulb-type lectin" evidence="14">
    <location>
        <begin position="801"/>
        <end position="925"/>
    </location>
</feature>
<dbReference type="Pfam" id="PF00153">
    <property type="entry name" value="Mito_carr"/>
    <property type="match status" value="3"/>
</dbReference>
<dbReference type="InterPro" id="IPR018108">
    <property type="entry name" value="MCP_transmembrane"/>
</dbReference>
<dbReference type="InterPro" id="IPR002048">
    <property type="entry name" value="EF_hand_dom"/>
</dbReference>
<dbReference type="Pfam" id="PF08276">
    <property type="entry name" value="PAN_2"/>
    <property type="match status" value="1"/>
</dbReference>
<evidence type="ECO:0000259" key="15">
    <source>
        <dbReference type="PROSITE" id="PS50948"/>
    </source>
</evidence>
<dbReference type="SMART" id="SM00220">
    <property type="entry name" value="S_TKc"/>
    <property type="match status" value="1"/>
</dbReference>
<dbReference type="InterPro" id="IPR000719">
    <property type="entry name" value="Prot_kinase_dom"/>
</dbReference>
<feature type="domain" description="Apple" evidence="15">
    <location>
        <begin position="1120"/>
        <end position="1201"/>
    </location>
</feature>
<dbReference type="SUPFAM" id="SSF47473">
    <property type="entry name" value="EF-hand"/>
    <property type="match status" value="1"/>
</dbReference>
<dbReference type="PROSITE" id="PS50948">
    <property type="entry name" value="PAN"/>
    <property type="match status" value="1"/>
</dbReference>
<evidence type="ECO:0000256" key="6">
    <source>
        <dbReference type="ARBA" id="ARBA00022737"/>
    </source>
</evidence>
<dbReference type="SMART" id="SM00473">
    <property type="entry name" value="PAN_AP"/>
    <property type="match status" value="1"/>
</dbReference>
<feature type="repeat" description="Solcar" evidence="11">
    <location>
        <begin position="678"/>
        <end position="763"/>
    </location>
</feature>
<dbReference type="CDD" id="cd01098">
    <property type="entry name" value="PAN_AP_plant"/>
    <property type="match status" value="1"/>
</dbReference>
<dbReference type="Pfam" id="PF00954">
    <property type="entry name" value="S_locus_glycop"/>
    <property type="match status" value="1"/>
</dbReference>
<dbReference type="PROSITE" id="PS50222">
    <property type="entry name" value="EF_HAND_2"/>
    <property type="match status" value="1"/>
</dbReference>
<evidence type="ECO:0000256" key="1">
    <source>
        <dbReference type="ARBA" id="ARBA00004448"/>
    </source>
</evidence>
<evidence type="ECO:0000256" key="7">
    <source>
        <dbReference type="ARBA" id="ARBA00022837"/>
    </source>
</evidence>
<feature type="repeat" description="Solcar" evidence="11">
    <location>
        <begin position="587"/>
        <end position="669"/>
    </location>
</feature>
<evidence type="ECO:0000259" key="12">
    <source>
        <dbReference type="PROSITE" id="PS50011"/>
    </source>
</evidence>
<dbReference type="InterPro" id="IPR001480">
    <property type="entry name" value="Bulb-type_lectin_dom"/>
</dbReference>
<keyword evidence="5" id="KW-0732">Signal</keyword>
<evidence type="ECO:0000256" key="2">
    <source>
        <dbReference type="ARBA" id="ARBA00022448"/>
    </source>
</evidence>
<dbReference type="Proteomes" id="UP000824890">
    <property type="component" value="Unassembled WGS sequence"/>
</dbReference>
<reference evidence="16 17" key="1">
    <citation type="submission" date="2021-05" db="EMBL/GenBank/DDBJ databases">
        <title>Genome Assembly of Synthetic Allotetraploid Brassica napus Reveals Homoeologous Exchanges between Subgenomes.</title>
        <authorList>
            <person name="Davis J.T."/>
        </authorList>
    </citation>
    <scope>NUCLEOTIDE SEQUENCE [LARGE SCALE GENOMIC DNA]</scope>
    <source>
        <strain evidence="17">cv. Da-Ae</strain>
        <tissue evidence="16">Seedling</tissue>
    </source>
</reference>
<keyword evidence="2" id="KW-0813">Transport</keyword>
<keyword evidence="3" id="KW-0713">Self-incompatibility</keyword>
<evidence type="ECO:0000256" key="4">
    <source>
        <dbReference type="ARBA" id="ARBA00022692"/>
    </source>
</evidence>
<evidence type="ECO:0000256" key="10">
    <source>
        <dbReference type="ARBA" id="ARBA00023180"/>
    </source>
</evidence>
<feature type="domain" description="EF-hand" evidence="13">
    <location>
        <begin position="333"/>
        <end position="368"/>
    </location>
</feature>
<dbReference type="PROSITE" id="PS50920">
    <property type="entry name" value="SOLCAR"/>
    <property type="match status" value="3"/>
</dbReference>
<dbReference type="Gene3D" id="2.90.10.10">
    <property type="entry name" value="Bulb-type lectin domain"/>
    <property type="match status" value="1"/>
</dbReference>
<feature type="domain" description="Protein kinase" evidence="12">
    <location>
        <begin position="1284"/>
        <end position="1542"/>
    </location>
</feature>
<sequence>MVSANDPIETIFNSIQVVKDALLPIELGVKKAARDFESCWVSKEKDFRLGRHRKKRVCASPESEDNVNSVQKKGLSVKIPVKSLFGMFSPNLANVKLSRGNEVVKKKKKDKFLEKEDDDGSCTNCFKLAMTWSLLLSGFAHAFPIPFKKRVHKMGDDKNLRSKAKSLEKEGNPFSIECAMGFVIEMLAQNLHKLDQFVQDTSKTESSSSSKEATPLVFNIWDARKLDVNGFLGNLMFARVGDVASGIVGLTSPVSEDGDESTAGSKEEIAVDSRQSLASGLLSIPLSNVERLKSTLSTISLTELIELLPQLGRPSGDHPDKKKLISVQDFFRYTESEGRRFFEELDRDGDGKVTLEDLEIAMRRRKLPRRYAKDFMRRARSHLFSKSFGWKQFLSLMEQKEPTILRAYTSLCLTKSGTLQKSEILASLNNAGLPANEENAIAMMRFLMADTEESISYGHFRNFMVLLPYERLQDDPRNIWFEAATVVAVAPPVALPAGDVLKSALAGGLASALSTSLMHPIDTIKTRVQASTLSFPEVIAKLPEIGVRGVYKGSIPAILGQFSSHGLRTGIFEASKLVLINFAPNLPEIQVQSIASFCSTLLGTAVRIPCEVLKQRLQAGMFNNVGEAIVGTWKQDGPGGFFRGTGATLCREVPLYVVGMGLYAESKKMVAQALGRELEAWETIAVGAVSGGIAAVVTTPFDVMKTRMMTATPGRPISMSMVAISILRHEGPLGLFKGAVPRFFWVAPLGAMNFAGYELAKKAMQKNEEVVMADQLENKAMSPFVLVLLLSCFFLNVCLAHEKAFFSGNLSDSETILSSLGTFRFGFFSPVNSTSRYAGIWYNSIPLQTVIWVANKDKPINDSSGVVSVSEDGNLVVTDGHRLVIWSTNLSTQSPANSTVLAELLDSGNLVMKDSNTDAYLWESFEYPTDSWLPNMLVGTNARTGGGNITITSWKTPSDPSPGSYTAALVLAAYPEIHIVNNNNKNATMWRSGPWNGQMFNGLPDKYTGVFLYRFIVNDDTNGTVTMSFANDSTLRHFYLDYKGSVIRRDWSEAKRNWTVGDQVPATECDVYRRCGQFATCNPLKAPPCSCFKGFSPRNFIEWNSGNSSGGCIRKEPLQCERQNSNGSAADGFMRLRRVKLPDFARRSEASEPECLRTCLQTCSCVAFAHGLGYGCMTWNVSLVDSQDLSSSGMDLYIRLAHSEKPDRRPVIIGTSLASGVFVVAACGLLVQRIVKKRRGRKKGTEAEEIFERVEALAGGGSKGKMKELPLFEFQVLAAATDNFSLSNKLGQGGFGPVYKGKLQEGQEIAVKRLSQASGQGLEELVNEVVVISKLQHRNLVKLLGCCIAGEERMLVYEFMPNKSLDYYLFDPTKAKLLDWKTRFDIINGICRGLVYLHRDSRLRIIHRDLKASNILLDENLVPKISDFGGYMSPEYAMRGQFSEKSDVFSLGVILLEFVSGRRNSSSSLLACAWSMWKEGEINGLVDPEIFDTLFEKEIRKCVHIGLLCVQEAANRRPSVATVCSMLSSEVADIPEPRHPAFVSRNGVSEAESSEASNNNVTITDVSGRDKSSQLFFLSTPGSQSILLSIIINLIFS</sequence>
<dbReference type="PANTHER" id="PTHR32444">
    <property type="entry name" value="BULB-TYPE LECTIN DOMAIN-CONTAINING PROTEIN"/>
    <property type="match status" value="1"/>
</dbReference>
<name>A0ABQ8AAG5_BRANA</name>
<keyword evidence="17" id="KW-1185">Reference proteome</keyword>
<dbReference type="Pfam" id="PF00069">
    <property type="entry name" value="Pkinase"/>
    <property type="match status" value="1"/>
</dbReference>
<evidence type="ECO:0000256" key="3">
    <source>
        <dbReference type="ARBA" id="ARBA00022471"/>
    </source>
</evidence>
<protein>
    <submittedName>
        <fullName evidence="16">Uncharacterized protein</fullName>
    </submittedName>
</protein>
<dbReference type="Pfam" id="PF01453">
    <property type="entry name" value="B_lectin"/>
    <property type="match status" value="1"/>
</dbReference>
<dbReference type="PANTHER" id="PTHR32444:SF239">
    <property type="entry name" value="NON-SPECIFIC SERINE_THREONINE PROTEIN KINASE"/>
    <property type="match status" value="1"/>
</dbReference>
<evidence type="ECO:0000256" key="9">
    <source>
        <dbReference type="ARBA" id="ARBA00023157"/>
    </source>
</evidence>
<dbReference type="PROSITE" id="PS00108">
    <property type="entry name" value="PROTEIN_KINASE_ST"/>
    <property type="match status" value="1"/>
</dbReference>
<evidence type="ECO:0000313" key="16">
    <source>
        <dbReference type="EMBL" id="KAH0889526.1"/>
    </source>
</evidence>
<evidence type="ECO:0000256" key="5">
    <source>
        <dbReference type="ARBA" id="ARBA00022729"/>
    </source>
</evidence>
<dbReference type="InterPro" id="IPR011992">
    <property type="entry name" value="EF-hand-dom_pair"/>
</dbReference>
<keyword evidence="7" id="KW-0106">Calcium</keyword>
<proteinExistence type="predicted"/>
<dbReference type="InterPro" id="IPR000858">
    <property type="entry name" value="S_locus_glycoprot_dom"/>
</dbReference>
<dbReference type="SUPFAM" id="SSF51110">
    <property type="entry name" value="alpha-D-mannose-specific plant lectins"/>
    <property type="match status" value="1"/>
</dbReference>
<evidence type="ECO:0000313" key="17">
    <source>
        <dbReference type="Proteomes" id="UP000824890"/>
    </source>
</evidence>
<keyword evidence="8 11" id="KW-0472">Membrane</keyword>
<feature type="repeat" description="Solcar" evidence="11">
    <location>
        <begin position="498"/>
        <end position="578"/>
    </location>
</feature>
<evidence type="ECO:0000256" key="8">
    <source>
        <dbReference type="ARBA" id="ARBA00023136"/>
    </source>
</evidence>
<dbReference type="Gene3D" id="3.30.200.20">
    <property type="entry name" value="Phosphorylase Kinase, domain 1"/>
    <property type="match status" value="1"/>
</dbReference>
<dbReference type="InterPro" id="IPR003609">
    <property type="entry name" value="Pan_app"/>
</dbReference>
<dbReference type="InterPro" id="IPR008271">
    <property type="entry name" value="Ser/Thr_kinase_AS"/>
</dbReference>
<gene>
    <name evidence="16" type="ORF">HID58_051955</name>
</gene>
<dbReference type="CDD" id="cd00028">
    <property type="entry name" value="B_lectin"/>
    <property type="match status" value="1"/>
</dbReference>
<dbReference type="SUPFAM" id="SSF56112">
    <property type="entry name" value="Protein kinase-like (PK-like)"/>
    <property type="match status" value="1"/>
</dbReference>
<dbReference type="PRINTS" id="PR00926">
    <property type="entry name" value="MITOCARRIER"/>
</dbReference>
<keyword evidence="10" id="KW-0325">Glycoprotein</keyword>
<dbReference type="PROSITE" id="PS50927">
    <property type="entry name" value="BULB_LECTIN"/>
    <property type="match status" value="1"/>
</dbReference>
<dbReference type="SMART" id="SM00108">
    <property type="entry name" value="B_lectin"/>
    <property type="match status" value="1"/>
</dbReference>
<dbReference type="InterPro" id="IPR018247">
    <property type="entry name" value="EF_Hand_1_Ca_BS"/>
</dbReference>
<dbReference type="PROSITE" id="PS50011">
    <property type="entry name" value="PROTEIN_KINASE_DOM"/>
    <property type="match status" value="1"/>
</dbReference>
<dbReference type="Gene3D" id="1.10.238.10">
    <property type="entry name" value="EF-hand"/>
    <property type="match status" value="1"/>
</dbReference>
<keyword evidence="4 11" id="KW-0812">Transmembrane</keyword>
<dbReference type="SUPFAM" id="SSF103506">
    <property type="entry name" value="Mitochondrial carrier"/>
    <property type="match status" value="1"/>
</dbReference>